<dbReference type="Gene3D" id="3.80.10.10">
    <property type="entry name" value="Ribonuclease Inhibitor"/>
    <property type="match status" value="1"/>
</dbReference>
<name>A0A834SUW2_9FABA</name>
<dbReference type="InterPro" id="IPR036047">
    <property type="entry name" value="F-box-like_dom_sf"/>
</dbReference>
<dbReference type="InterPro" id="IPR053781">
    <property type="entry name" value="F-box_AtFBL13-like"/>
</dbReference>
<keyword evidence="3" id="KW-1185">Reference proteome</keyword>
<evidence type="ECO:0000313" key="2">
    <source>
        <dbReference type="EMBL" id="KAF7809160.1"/>
    </source>
</evidence>
<dbReference type="SUPFAM" id="SSF52047">
    <property type="entry name" value="RNI-like"/>
    <property type="match status" value="1"/>
</dbReference>
<sequence length="485" mass="56471">MQFNHQDHISKLPDPILSHILSFLKTREAVTTSVLSTRWLHLWTCSSLTSLTLDAHNILHHDLDFSHVDVSHMAPLERFLIKMKRTAHFVENVNRYLSRLTHLHNIRTFKVRFTFRHNGVFSHNLTRWISFALARCVDEIDLCLLEEDHYFSAPIEEGGVPYVFPCELLVERNNLKRLRLAHCVLAPQCATIFPGFHGITTLELSRVDLVSLGHFQNLLGNSGNLEYLSLRECGNIEWLKIENPFCQKLRYLNVKDCPDLRGIQLKGINVETLEYKGRVIDFCFWDAPRLTTAFTHVHDGRLVYSDLWPLIRLPIDLPHLQTLFLETTCRMSGVMSLPTFPNLQRLIILKAATVQHHDLCWITTFLKACPTLQRLELHLRTYYYVEEEKRDIKKWAPRCPHDQLNEIVITGMRGYLAEIETAIYLLNNATSLQKMTIDPRPRLYLGNGKWHLLEASESWSRIGKHKVYRHLSQQQLSPPLQLLIL</sequence>
<dbReference type="Pfam" id="PF00646">
    <property type="entry name" value="F-box"/>
    <property type="match status" value="1"/>
</dbReference>
<dbReference type="InterPro" id="IPR001810">
    <property type="entry name" value="F-box_dom"/>
</dbReference>
<dbReference type="OrthoDB" id="594804at2759"/>
<dbReference type="PANTHER" id="PTHR34145:SF28">
    <property type="entry name" value="F-BOX DOMAIN-CONTAINING PROTEIN"/>
    <property type="match status" value="1"/>
</dbReference>
<dbReference type="PROSITE" id="PS50181">
    <property type="entry name" value="FBOX"/>
    <property type="match status" value="1"/>
</dbReference>
<dbReference type="CDD" id="cd22160">
    <property type="entry name" value="F-box_AtFBL13-like"/>
    <property type="match status" value="1"/>
</dbReference>
<dbReference type="PANTHER" id="PTHR34145">
    <property type="entry name" value="OS02G0105600 PROTEIN"/>
    <property type="match status" value="1"/>
</dbReference>
<reference evidence="2" key="1">
    <citation type="submission" date="2020-09" db="EMBL/GenBank/DDBJ databases">
        <title>Genome-Enabled Discovery of Anthraquinone Biosynthesis in Senna tora.</title>
        <authorList>
            <person name="Kang S.-H."/>
            <person name="Pandey R.P."/>
            <person name="Lee C.-M."/>
            <person name="Sim J.-S."/>
            <person name="Jeong J.-T."/>
            <person name="Choi B.-S."/>
            <person name="Jung M."/>
            <person name="Ginzburg D."/>
            <person name="Zhao K."/>
            <person name="Won S.Y."/>
            <person name="Oh T.-J."/>
            <person name="Yu Y."/>
            <person name="Kim N.-H."/>
            <person name="Lee O.R."/>
            <person name="Lee T.-H."/>
            <person name="Bashyal P."/>
            <person name="Kim T.-S."/>
            <person name="Lee W.-H."/>
            <person name="Kawkins C."/>
            <person name="Kim C.-K."/>
            <person name="Kim J.S."/>
            <person name="Ahn B.O."/>
            <person name="Rhee S.Y."/>
            <person name="Sohng J.K."/>
        </authorList>
    </citation>
    <scope>NUCLEOTIDE SEQUENCE</scope>
    <source>
        <tissue evidence="2">Leaf</tissue>
    </source>
</reference>
<dbReference type="InterPro" id="IPR053772">
    <property type="entry name" value="At1g61320/At1g61330-like"/>
</dbReference>
<feature type="domain" description="F-box" evidence="1">
    <location>
        <begin position="6"/>
        <end position="42"/>
    </location>
</feature>
<dbReference type="SUPFAM" id="SSF81383">
    <property type="entry name" value="F-box domain"/>
    <property type="match status" value="1"/>
</dbReference>
<protein>
    <submittedName>
        <fullName evidence="2">F-box/FBD/LRR-repeat protein</fullName>
    </submittedName>
</protein>
<organism evidence="2 3">
    <name type="scientific">Senna tora</name>
    <dbReference type="NCBI Taxonomy" id="362788"/>
    <lineage>
        <taxon>Eukaryota</taxon>
        <taxon>Viridiplantae</taxon>
        <taxon>Streptophyta</taxon>
        <taxon>Embryophyta</taxon>
        <taxon>Tracheophyta</taxon>
        <taxon>Spermatophyta</taxon>
        <taxon>Magnoliopsida</taxon>
        <taxon>eudicotyledons</taxon>
        <taxon>Gunneridae</taxon>
        <taxon>Pentapetalae</taxon>
        <taxon>rosids</taxon>
        <taxon>fabids</taxon>
        <taxon>Fabales</taxon>
        <taxon>Fabaceae</taxon>
        <taxon>Caesalpinioideae</taxon>
        <taxon>Cassia clade</taxon>
        <taxon>Senna</taxon>
    </lineage>
</organism>
<dbReference type="InterPro" id="IPR055357">
    <property type="entry name" value="LRR_At1g61320_AtMIF1"/>
</dbReference>
<evidence type="ECO:0000259" key="1">
    <source>
        <dbReference type="PROSITE" id="PS50181"/>
    </source>
</evidence>
<dbReference type="AlphaFoldDB" id="A0A834SUW2"/>
<proteinExistence type="predicted"/>
<gene>
    <name evidence="2" type="ORF">G2W53_035903</name>
</gene>
<dbReference type="EMBL" id="JAAIUW010000011">
    <property type="protein sequence ID" value="KAF7809160.1"/>
    <property type="molecule type" value="Genomic_DNA"/>
</dbReference>
<dbReference type="Gene3D" id="1.20.1280.50">
    <property type="match status" value="1"/>
</dbReference>
<comment type="caution">
    <text evidence="2">The sequence shown here is derived from an EMBL/GenBank/DDBJ whole genome shotgun (WGS) entry which is preliminary data.</text>
</comment>
<dbReference type="Pfam" id="PF23622">
    <property type="entry name" value="LRR_At1g61320_AtMIF1"/>
    <property type="match status" value="1"/>
</dbReference>
<dbReference type="InterPro" id="IPR032675">
    <property type="entry name" value="LRR_dom_sf"/>
</dbReference>
<evidence type="ECO:0000313" key="3">
    <source>
        <dbReference type="Proteomes" id="UP000634136"/>
    </source>
</evidence>
<dbReference type="Proteomes" id="UP000634136">
    <property type="component" value="Unassembled WGS sequence"/>
</dbReference>
<accession>A0A834SUW2</accession>